<name>A0ABW5AEI7_9BRAD</name>
<dbReference type="Proteomes" id="UP001597314">
    <property type="component" value="Unassembled WGS sequence"/>
</dbReference>
<keyword evidence="2" id="KW-1185">Reference proteome</keyword>
<proteinExistence type="predicted"/>
<sequence>MSVFDDDRTAPSGPPRFGDAQALLGDAIADAQSDGITIETVVSVLLCEALSRMVSVGGQRWAADMLERIAVDLRSARASGEPLQ</sequence>
<evidence type="ECO:0008006" key="3">
    <source>
        <dbReference type="Google" id="ProtNLM"/>
    </source>
</evidence>
<organism evidence="1 2">
    <name type="scientific">Rhodoplanes azumiensis</name>
    <dbReference type="NCBI Taxonomy" id="1897628"/>
    <lineage>
        <taxon>Bacteria</taxon>
        <taxon>Pseudomonadati</taxon>
        <taxon>Pseudomonadota</taxon>
        <taxon>Alphaproteobacteria</taxon>
        <taxon>Hyphomicrobiales</taxon>
        <taxon>Nitrobacteraceae</taxon>
        <taxon>Rhodoplanes</taxon>
    </lineage>
</organism>
<dbReference type="EMBL" id="JBHUIW010000001">
    <property type="protein sequence ID" value="MFD2180540.1"/>
    <property type="molecule type" value="Genomic_DNA"/>
</dbReference>
<protein>
    <recommendedName>
        <fullName evidence="3">MftR C-terminal domain-containing protein</fullName>
    </recommendedName>
</protein>
<gene>
    <name evidence="1" type="ORF">ACFSOX_00095</name>
</gene>
<accession>A0ABW5AEI7</accession>
<reference evidence="2" key="1">
    <citation type="journal article" date="2019" name="Int. J. Syst. Evol. Microbiol.">
        <title>The Global Catalogue of Microorganisms (GCM) 10K type strain sequencing project: providing services to taxonomists for standard genome sequencing and annotation.</title>
        <authorList>
            <consortium name="The Broad Institute Genomics Platform"/>
            <consortium name="The Broad Institute Genome Sequencing Center for Infectious Disease"/>
            <person name="Wu L."/>
            <person name="Ma J."/>
        </authorList>
    </citation>
    <scope>NUCLEOTIDE SEQUENCE [LARGE SCALE GENOMIC DNA]</scope>
    <source>
        <strain evidence="2">CGMCC 1.6774</strain>
    </source>
</reference>
<evidence type="ECO:0000313" key="2">
    <source>
        <dbReference type="Proteomes" id="UP001597314"/>
    </source>
</evidence>
<dbReference type="RefSeq" id="WP_378475759.1">
    <property type="nucleotide sequence ID" value="NZ_JBHUIW010000001.1"/>
</dbReference>
<comment type="caution">
    <text evidence="1">The sequence shown here is derived from an EMBL/GenBank/DDBJ whole genome shotgun (WGS) entry which is preliminary data.</text>
</comment>
<evidence type="ECO:0000313" key="1">
    <source>
        <dbReference type="EMBL" id="MFD2180540.1"/>
    </source>
</evidence>